<reference evidence="1 2" key="1">
    <citation type="journal article" date="2011" name="Front. Microbiol.">
        <title>Genomic signatures of strain selection and enhancement in Bacillus atrophaeus var. globigii, a historical biowarfare simulant.</title>
        <authorList>
            <person name="Gibbons H.S."/>
            <person name="Broomall S.M."/>
            <person name="McNew L.A."/>
            <person name="Daligault H."/>
            <person name="Chapman C."/>
            <person name="Bruce D."/>
            <person name="Karavis M."/>
            <person name="Krepps M."/>
            <person name="McGregor P.A."/>
            <person name="Hong C."/>
            <person name="Park K.H."/>
            <person name="Akmal A."/>
            <person name="Feldman A."/>
            <person name="Lin J.S."/>
            <person name="Chang W.E."/>
            <person name="Higgs B.W."/>
            <person name="Demirev P."/>
            <person name="Lindquist J."/>
            <person name="Liem A."/>
            <person name="Fochler E."/>
            <person name="Read T.D."/>
            <person name="Tapia R."/>
            <person name="Johnson S."/>
            <person name="Bishop-Lilly K.A."/>
            <person name="Detter C."/>
            <person name="Han C."/>
            <person name="Sozhamannan S."/>
            <person name="Rosenzweig C.N."/>
            <person name="Skowronski E.W."/>
        </authorList>
    </citation>
    <scope>NUCLEOTIDE SEQUENCE [LARGE SCALE GENOMIC DNA]</scope>
    <source>
        <strain evidence="1 2">GYP-17</strain>
    </source>
</reference>
<name>A0A432WDP3_9GAMM</name>
<evidence type="ECO:0000313" key="2">
    <source>
        <dbReference type="Proteomes" id="UP000288405"/>
    </source>
</evidence>
<protein>
    <submittedName>
        <fullName evidence="1">Uncharacterized protein</fullName>
    </submittedName>
</protein>
<keyword evidence="2" id="KW-1185">Reference proteome</keyword>
<sequence>MRGYTLLELILVLALLSSSAMVISVWPRNADSPDSRAHDETIVRPACWLSVRDMQRAEQERILFAAQQNAYREFSCD</sequence>
<dbReference type="PROSITE" id="PS00409">
    <property type="entry name" value="PROKAR_NTER_METHYL"/>
    <property type="match status" value="1"/>
</dbReference>
<gene>
    <name evidence="1" type="ORF">CWE11_09035</name>
</gene>
<accession>A0A432WDP3</accession>
<dbReference type="NCBIfam" id="TIGR02532">
    <property type="entry name" value="IV_pilin_GFxxxE"/>
    <property type="match status" value="1"/>
</dbReference>
<dbReference type="RefSeq" id="WP_126777294.1">
    <property type="nucleotide sequence ID" value="NZ_PIPM01000009.1"/>
</dbReference>
<dbReference type="EMBL" id="PIPM01000009">
    <property type="protein sequence ID" value="RUO30506.1"/>
    <property type="molecule type" value="Genomic_DNA"/>
</dbReference>
<evidence type="ECO:0000313" key="1">
    <source>
        <dbReference type="EMBL" id="RUO30506.1"/>
    </source>
</evidence>
<organism evidence="1 2">
    <name type="scientific">Aliidiomarina sanyensis</name>
    <dbReference type="NCBI Taxonomy" id="1249555"/>
    <lineage>
        <taxon>Bacteria</taxon>
        <taxon>Pseudomonadati</taxon>
        <taxon>Pseudomonadota</taxon>
        <taxon>Gammaproteobacteria</taxon>
        <taxon>Alteromonadales</taxon>
        <taxon>Idiomarinaceae</taxon>
        <taxon>Aliidiomarina</taxon>
    </lineage>
</organism>
<dbReference type="AlphaFoldDB" id="A0A432WDP3"/>
<dbReference type="InterPro" id="IPR012902">
    <property type="entry name" value="N_methyl_site"/>
</dbReference>
<comment type="caution">
    <text evidence="1">The sequence shown here is derived from an EMBL/GenBank/DDBJ whole genome shotgun (WGS) entry which is preliminary data.</text>
</comment>
<proteinExistence type="predicted"/>
<dbReference type="Proteomes" id="UP000288405">
    <property type="component" value="Unassembled WGS sequence"/>
</dbReference>